<dbReference type="PROSITE" id="PS50297">
    <property type="entry name" value="ANK_REP_REGION"/>
    <property type="match status" value="3"/>
</dbReference>
<feature type="compositionally biased region" description="Low complexity" evidence="2">
    <location>
        <begin position="101"/>
        <end position="115"/>
    </location>
</feature>
<name>A0A9P8W169_9HYPO</name>
<evidence type="ECO:0000256" key="1">
    <source>
        <dbReference type="PROSITE-ProRule" id="PRU00023"/>
    </source>
</evidence>
<keyword evidence="4" id="KW-1185">Reference proteome</keyword>
<dbReference type="Gene3D" id="3.40.50.300">
    <property type="entry name" value="P-loop containing nucleotide triphosphate hydrolases"/>
    <property type="match status" value="1"/>
</dbReference>
<proteinExistence type="predicted"/>
<dbReference type="PROSITE" id="PS50088">
    <property type="entry name" value="ANK_REPEAT"/>
    <property type="match status" value="4"/>
</dbReference>
<sequence length="1054" mass="115264">MSISTVASQCAKLLAQTQSNRALSPTVRLSLENILVRLKIWAGNVGVFAPDNASVEYRLRREADIMDVLLSMLTSLKAHLERAINPPLLEELEEEQPPSPSSDSDSSSSSLTLDSDAAEDEQDTGTQNDLDSNDPIQRANDVIDRLYRLASVVRKPVSSTENSRVRDFIAKEKSRGHTQDLEDAEDHARRHMQARFAKAPQVLVDRLVAAVVFRRMKLRYRQRHQQKLKQGVESSFAMEASGGKRLVTEYLGTPTILPAVPVPNPGVSSTAAKHNIPRRGRSVVWSATDASSVNQARFVNYAKSTALSGITLTAVARRQKLDVPPPPKNFDKRLRKVTCCYCTRMLSIEETREPRWTRHILKDIDPYVCLFEDCGQGDVLFASSEEWLGHMQWQHTVVWSCQAPGHEQHIYGTEVELKEHIQHGHPGSFTESQLPHLVKQGALPAANTFALLALSFNPGEIGGQPAVLCPICHNFPSPSAETEEGGADHLKNIQNHIMAHLEAIALLSLPEDGGPDGSESNVKHSSENSVAVVRDVDDLPPATFDDELSVKDILPQISGSDYISDTEIPVPPVLDHEETWAYVFQVVTQPQLPEPGDDPLLLEWHKRTEALLTHSQEKGVDLQPQHRSEADMQLQATERARKIQEASLADDVPALLQFLEENAVANTKGADLGGGLAAAASRDNEEIIQLLLDGGADINGQGELYGNALQTAADWGRERVVTMLLERGADVNLRSGGYSGRTALHLAALSGHVEVTRLLIHAGADREARDKAGDTPLDLAIKKGHSDVERLLSAAGTDIDKPTLDRPTGEGNSGVASTLINANAPGDAKKSDQLDLSNDGVILLLGGHGAGKTHFLKSLQSYDNVQVVDLPSRSEYIVGCCLAQIHLRDDKKRTIRVIDTTGLDAPTRPHGDGLREIVDFLTAQQNAGAPLRGIIYLQTINDDRMRGSSLAYLRLLESLGEKLNKVALVTTMWNSIPKEDFPKAYLREITLINRFWGPLCNKGACVAQFDGTADSAHSIILQLARMDSVVLDFRKAVLENGSFPGNSPDTNLVS</sequence>
<keyword evidence="1" id="KW-0040">ANK repeat</keyword>
<dbReference type="Gene3D" id="1.25.40.20">
    <property type="entry name" value="Ankyrin repeat-containing domain"/>
    <property type="match status" value="2"/>
</dbReference>
<dbReference type="Proteomes" id="UP000777438">
    <property type="component" value="Unassembled WGS sequence"/>
</dbReference>
<dbReference type="InterPro" id="IPR027417">
    <property type="entry name" value="P-loop_NTPase"/>
</dbReference>
<dbReference type="PANTHER" id="PTHR35391">
    <property type="entry name" value="C2H2-TYPE DOMAIN-CONTAINING PROTEIN-RELATED"/>
    <property type="match status" value="1"/>
</dbReference>
<comment type="caution">
    <text evidence="3">The sequence shown here is derived from an EMBL/GenBank/DDBJ whole genome shotgun (WGS) entry which is preliminary data.</text>
</comment>
<organism evidence="3 4">
    <name type="scientific">Thelonectria olida</name>
    <dbReference type="NCBI Taxonomy" id="1576542"/>
    <lineage>
        <taxon>Eukaryota</taxon>
        <taxon>Fungi</taxon>
        <taxon>Dikarya</taxon>
        <taxon>Ascomycota</taxon>
        <taxon>Pezizomycotina</taxon>
        <taxon>Sordariomycetes</taxon>
        <taxon>Hypocreomycetidae</taxon>
        <taxon>Hypocreales</taxon>
        <taxon>Nectriaceae</taxon>
        <taxon>Thelonectria</taxon>
    </lineage>
</organism>
<evidence type="ECO:0000313" key="4">
    <source>
        <dbReference type="Proteomes" id="UP000777438"/>
    </source>
</evidence>
<dbReference type="OrthoDB" id="20872at2759"/>
<dbReference type="SMART" id="SM00248">
    <property type="entry name" value="ANK"/>
    <property type="match status" value="4"/>
</dbReference>
<dbReference type="PANTHER" id="PTHR35391:SF7">
    <property type="entry name" value="C2H2-TYPE DOMAIN-CONTAINING PROTEIN"/>
    <property type="match status" value="1"/>
</dbReference>
<evidence type="ECO:0000313" key="3">
    <source>
        <dbReference type="EMBL" id="KAH6887609.1"/>
    </source>
</evidence>
<dbReference type="InterPro" id="IPR002110">
    <property type="entry name" value="Ankyrin_rpt"/>
</dbReference>
<feature type="region of interest" description="Disordered" evidence="2">
    <location>
        <begin position="91"/>
        <end position="136"/>
    </location>
</feature>
<reference evidence="3 4" key="1">
    <citation type="journal article" date="2021" name="Nat. Commun.">
        <title>Genetic determinants of endophytism in the Arabidopsis root mycobiome.</title>
        <authorList>
            <person name="Mesny F."/>
            <person name="Miyauchi S."/>
            <person name="Thiergart T."/>
            <person name="Pickel B."/>
            <person name="Atanasova L."/>
            <person name="Karlsson M."/>
            <person name="Huettel B."/>
            <person name="Barry K.W."/>
            <person name="Haridas S."/>
            <person name="Chen C."/>
            <person name="Bauer D."/>
            <person name="Andreopoulos W."/>
            <person name="Pangilinan J."/>
            <person name="LaButti K."/>
            <person name="Riley R."/>
            <person name="Lipzen A."/>
            <person name="Clum A."/>
            <person name="Drula E."/>
            <person name="Henrissat B."/>
            <person name="Kohler A."/>
            <person name="Grigoriev I.V."/>
            <person name="Martin F.M."/>
            <person name="Hacquard S."/>
        </authorList>
    </citation>
    <scope>NUCLEOTIDE SEQUENCE [LARGE SCALE GENOMIC DNA]</scope>
    <source>
        <strain evidence="3 4">MPI-CAGE-CH-0241</strain>
    </source>
</reference>
<gene>
    <name evidence="3" type="ORF">B0T10DRAFT_73728</name>
</gene>
<protein>
    <submittedName>
        <fullName evidence="3">Uncharacterized protein</fullName>
    </submittedName>
</protein>
<dbReference type="SUPFAM" id="SSF48403">
    <property type="entry name" value="Ankyrin repeat"/>
    <property type="match status" value="1"/>
</dbReference>
<evidence type="ECO:0000256" key="2">
    <source>
        <dbReference type="SAM" id="MobiDB-lite"/>
    </source>
</evidence>
<accession>A0A9P8W169</accession>
<dbReference type="InterPro" id="IPR036770">
    <property type="entry name" value="Ankyrin_rpt-contain_sf"/>
</dbReference>
<feature type="repeat" description="ANK" evidence="1">
    <location>
        <begin position="739"/>
        <end position="771"/>
    </location>
</feature>
<dbReference type="Pfam" id="PF12796">
    <property type="entry name" value="Ank_2"/>
    <property type="match status" value="2"/>
</dbReference>
<feature type="repeat" description="ANK" evidence="1">
    <location>
        <begin position="707"/>
        <end position="736"/>
    </location>
</feature>
<feature type="repeat" description="ANK" evidence="1">
    <location>
        <begin position="772"/>
        <end position="804"/>
    </location>
</feature>
<dbReference type="AlphaFoldDB" id="A0A9P8W169"/>
<dbReference type="EMBL" id="JAGPYM010000014">
    <property type="protein sequence ID" value="KAH6887609.1"/>
    <property type="molecule type" value="Genomic_DNA"/>
</dbReference>
<feature type="repeat" description="ANK" evidence="1">
    <location>
        <begin position="676"/>
        <end position="703"/>
    </location>
</feature>
<dbReference type="SUPFAM" id="SSF52540">
    <property type="entry name" value="P-loop containing nucleoside triphosphate hydrolases"/>
    <property type="match status" value="1"/>
</dbReference>